<feature type="transmembrane region" description="Helical" evidence="1">
    <location>
        <begin position="12"/>
        <end position="32"/>
    </location>
</feature>
<proteinExistence type="predicted"/>
<accession>A0A2M4DAX1</accession>
<organism evidence="2">
    <name type="scientific">Anopheles darlingi</name>
    <name type="common">Mosquito</name>
    <dbReference type="NCBI Taxonomy" id="43151"/>
    <lineage>
        <taxon>Eukaryota</taxon>
        <taxon>Metazoa</taxon>
        <taxon>Ecdysozoa</taxon>
        <taxon>Arthropoda</taxon>
        <taxon>Hexapoda</taxon>
        <taxon>Insecta</taxon>
        <taxon>Pterygota</taxon>
        <taxon>Neoptera</taxon>
        <taxon>Endopterygota</taxon>
        <taxon>Diptera</taxon>
        <taxon>Nematocera</taxon>
        <taxon>Culicoidea</taxon>
        <taxon>Culicidae</taxon>
        <taxon>Anophelinae</taxon>
        <taxon>Anopheles</taxon>
    </lineage>
</organism>
<sequence length="70" mass="8006">MLTQVLLSLSRSLALCISLFLINFPFSSRYIMHTRVLMRELLPHHPVVNLSIHRLLNADSPRRWLVPGGG</sequence>
<keyword evidence="1" id="KW-0472">Membrane</keyword>
<keyword evidence="1" id="KW-0812">Transmembrane</keyword>
<dbReference type="EMBL" id="GGFL01010501">
    <property type="protein sequence ID" value="MBW74679.1"/>
    <property type="molecule type" value="Transcribed_RNA"/>
</dbReference>
<evidence type="ECO:0000256" key="1">
    <source>
        <dbReference type="SAM" id="Phobius"/>
    </source>
</evidence>
<reference evidence="2" key="1">
    <citation type="submission" date="2018-01" db="EMBL/GenBank/DDBJ databases">
        <title>An insight into the sialome of Amazonian anophelines.</title>
        <authorList>
            <person name="Ribeiro J.M."/>
            <person name="Scarpassa V."/>
            <person name="Calvo E."/>
        </authorList>
    </citation>
    <scope>NUCLEOTIDE SEQUENCE</scope>
</reference>
<evidence type="ECO:0000313" key="2">
    <source>
        <dbReference type="EMBL" id="MBW74679.1"/>
    </source>
</evidence>
<name>A0A2M4DAX1_ANODA</name>
<dbReference type="AlphaFoldDB" id="A0A2M4DAX1"/>
<protein>
    <submittedName>
        <fullName evidence="2">Putative secreted protein</fullName>
    </submittedName>
</protein>
<keyword evidence="1" id="KW-1133">Transmembrane helix</keyword>